<dbReference type="InterPro" id="IPR051310">
    <property type="entry name" value="MCP_chemotaxis"/>
</dbReference>
<sequence length="559" mass="59279">MNTNLFSDLTLKARIGLGFALVLSMMAILTTIGIWQVNSISTGLTTIGDVNSVKQRYAINFRGSVHDRAIALRDVILVPSDAELSPVLATITSLTADYEKSAAPLDKMFNEGKDITSEEKKILESIKEIEARTLPIIKKVIELRRAGDADQAKQVMLNEARPAFVEWLGRINKLIDFEENLNRQESTIARATASGFQTLMLITCFAALVLGAVIATLIARNISRALGGEPKEASAIARSIAAGDLSIDIEVDARDQTSVLSAMKEMRDSLVSIVGRVRSTTETISTGSTEIASGNQDLSVRTEQQATSLENTATSMSELTSTVKQNADNAKQANQLAMTASGVAIKGGAVVSQVVNTMSSINDSAKKIVDIIAVIDGIAFQTNILALNAAVEAARAGEQGRGFSVVASEVRNLAQRSAAAAKEIKTLIGDSVEKVDAGSKLVAEAGSTMNEIVSSVKRVTDIMAEIMAASQEQSTGIEQVNFAIDQMDQVTQQNAALVEEAAAAAASMRDEASLLAETVAVFKLSHTQTATLGKASNPRLAKSNSQVGKKRSHGVKLIA</sequence>
<gene>
    <name evidence="7" type="ORF">H8K52_04905</name>
</gene>
<dbReference type="PRINTS" id="PR00260">
    <property type="entry name" value="CHEMTRNSDUCR"/>
</dbReference>
<dbReference type="CDD" id="cd19411">
    <property type="entry name" value="MCP2201-like_sensor"/>
    <property type="match status" value="1"/>
</dbReference>
<evidence type="ECO:0000313" key="8">
    <source>
        <dbReference type="Proteomes" id="UP000648257"/>
    </source>
</evidence>
<keyword evidence="1" id="KW-0488">Methylation</keyword>
<comment type="similarity">
    <text evidence="2">Belongs to the methyl-accepting chemotaxis (MCP) protein family.</text>
</comment>
<evidence type="ECO:0000256" key="5">
    <source>
        <dbReference type="SAM" id="Phobius"/>
    </source>
</evidence>
<dbReference type="CDD" id="cd11386">
    <property type="entry name" value="MCP_signal"/>
    <property type="match status" value="1"/>
</dbReference>
<dbReference type="Pfam" id="PF12729">
    <property type="entry name" value="4HB_MCP_1"/>
    <property type="match status" value="1"/>
</dbReference>
<comment type="caution">
    <text evidence="7">The sequence shown here is derived from an EMBL/GenBank/DDBJ whole genome shotgun (WGS) entry which is preliminary data.</text>
</comment>
<evidence type="ECO:0000256" key="3">
    <source>
        <dbReference type="PROSITE-ProRule" id="PRU00284"/>
    </source>
</evidence>
<dbReference type="InterPro" id="IPR047347">
    <property type="entry name" value="YvaQ-like_sensor"/>
</dbReference>
<dbReference type="PROSITE" id="PS50111">
    <property type="entry name" value="CHEMOTAXIS_TRANSDUC_2"/>
    <property type="match status" value="1"/>
</dbReference>
<reference evidence="7 8" key="1">
    <citation type="submission" date="2020-08" db="EMBL/GenBank/DDBJ databases">
        <title>Novel species isolated from subtropical streams in China.</title>
        <authorList>
            <person name="Lu H."/>
        </authorList>
    </citation>
    <scope>NUCLEOTIDE SEQUENCE [LARGE SCALE GENOMIC DNA]</scope>
    <source>
        <strain evidence="7 8">KACC 16656</strain>
    </source>
</reference>
<evidence type="ECO:0000256" key="2">
    <source>
        <dbReference type="ARBA" id="ARBA00029447"/>
    </source>
</evidence>
<dbReference type="InterPro" id="IPR024478">
    <property type="entry name" value="HlyB_4HB_MCP"/>
</dbReference>
<dbReference type="Proteomes" id="UP000648257">
    <property type="component" value="Unassembled WGS sequence"/>
</dbReference>
<evidence type="ECO:0000313" key="7">
    <source>
        <dbReference type="EMBL" id="MBC3806684.1"/>
    </source>
</evidence>
<protein>
    <submittedName>
        <fullName evidence="7">MCP four helix bundle domain-containing protein</fullName>
    </submittedName>
</protein>
<proteinExistence type="inferred from homology"/>
<dbReference type="InterPro" id="IPR004090">
    <property type="entry name" value="Chemotax_Me-accpt_rcpt"/>
</dbReference>
<dbReference type="SUPFAM" id="SSF58104">
    <property type="entry name" value="Methyl-accepting chemotaxis protein (MCP) signaling domain"/>
    <property type="match status" value="1"/>
</dbReference>
<feature type="region of interest" description="Disordered" evidence="4">
    <location>
        <begin position="533"/>
        <end position="559"/>
    </location>
</feature>
<name>A0ABR6X2X5_9BURK</name>
<feature type="transmembrane region" description="Helical" evidence="5">
    <location>
        <begin position="15"/>
        <end position="35"/>
    </location>
</feature>
<organism evidence="7 8">
    <name type="scientific">Undibacterium seohonense</name>
    <dbReference type="NCBI Taxonomy" id="1344950"/>
    <lineage>
        <taxon>Bacteria</taxon>
        <taxon>Pseudomonadati</taxon>
        <taxon>Pseudomonadota</taxon>
        <taxon>Betaproteobacteria</taxon>
        <taxon>Burkholderiales</taxon>
        <taxon>Oxalobacteraceae</taxon>
        <taxon>Undibacterium</taxon>
    </lineage>
</organism>
<dbReference type="PANTHER" id="PTHR43531:SF14">
    <property type="entry name" value="METHYL-ACCEPTING CHEMOTAXIS PROTEIN I-RELATED"/>
    <property type="match status" value="1"/>
</dbReference>
<dbReference type="Pfam" id="PF00015">
    <property type="entry name" value="MCPsignal"/>
    <property type="match status" value="1"/>
</dbReference>
<feature type="compositionally biased region" description="Basic residues" evidence="4">
    <location>
        <begin position="548"/>
        <end position="559"/>
    </location>
</feature>
<dbReference type="PANTHER" id="PTHR43531">
    <property type="entry name" value="PROTEIN ICFG"/>
    <property type="match status" value="1"/>
</dbReference>
<dbReference type="RefSeq" id="WP_186921781.1">
    <property type="nucleotide sequence ID" value="NZ_JACOFW010000004.1"/>
</dbReference>
<keyword evidence="5" id="KW-1133">Transmembrane helix</keyword>
<evidence type="ECO:0000256" key="4">
    <source>
        <dbReference type="SAM" id="MobiDB-lite"/>
    </source>
</evidence>
<dbReference type="SMART" id="SM00283">
    <property type="entry name" value="MA"/>
    <property type="match status" value="1"/>
</dbReference>
<keyword evidence="3" id="KW-0807">Transducer</keyword>
<keyword evidence="5" id="KW-0472">Membrane</keyword>
<feature type="domain" description="Methyl-accepting transducer" evidence="6">
    <location>
        <begin position="280"/>
        <end position="509"/>
    </location>
</feature>
<feature type="transmembrane region" description="Helical" evidence="5">
    <location>
        <begin position="199"/>
        <end position="219"/>
    </location>
</feature>
<accession>A0ABR6X2X5</accession>
<dbReference type="EMBL" id="JACOFW010000004">
    <property type="protein sequence ID" value="MBC3806684.1"/>
    <property type="molecule type" value="Genomic_DNA"/>
</dbReference>
<dbReference type="Gene3D" id="1.10.287.950">
    <property type="entry name" value="Methyl-accepting chemotaxis protein"/>
    <property type="match status" value="1"/>
</dbReference>
<dbReference type="InterPro" id="IPR004089">
    <property type="entry name" value="MCPsignal_dom"/>
</dbReference>
<keyword evidence="8" id="KW-1185">Reference proteome</keyword>
<evidence type="ECO:0000256" key="1">
    <source>
        <dbReference type="ARBA" id="ARBA00022481"/>
    </source>
</evidence>
<evidence type="ECO:0000259" key="6">
    <source>
        <dbReference type="PROSITE" id="PS50111"/>
    </source>
</evidence>
<keyword evidence="5" id="KW-0812">Transmembrane</keyword>